<sequence>MGSVERITTKLTVEDPPIDYIDEIKVSKNHHIKNFAGAGSLLWPSSSSHSLNGPSKGASTEKYAKKYFSATLKDAGPRHGQTIKHNNTIKYLIAITPAGAISISVSWDEVLADRGFLIRDELAAYGATLTYPSFHKRRRSSFLHRKWTQLDNFLKELLVGGKTLRLCQTVIPVSQVNILDDVVIVCGALTNLCKCVVPK</sequence>
<proteinExistence type="predicted"/>
<reference evidence="1" key="1">
    <citation type="journal article" date="2023" name="Front. Mar. Sci.">
        <title>A new Merluccius polli reference genome to investigate the effects of global change in West African waters.</title>
        <authorList>
            <person name="Mateo J.L."/>
            <person name="Blanco-Fernandez C."/>
            <person name="Garcia-Vazquez E."/>
            <person name="Machado-Schiaffino G."/>
        </authorList>
    </citation>
    <scope>NUCLEOTIDE SEQUENCE</scope>
    <source>
        <strain evidence="1">C29</strain>
        <tissue evidence="1">Fin</tissue>
    </source>
</reference>
<protein>
    <recommendedName>
        <fullName evidence="3">DDE Tnp4 domain-containing protein</fullName>
    </recommendedName>
</protein>
<dbReference type="EMBL" id="JAOPHQ010001010">
    <property type="protein sequence ID" value="KAK0152440.1"/>
    <property type="molecule type" value="Genomic_DNA"/>
</dbReference>
<organism evidence="1 2">
    <name type="scientific">Merluccius polli</name>
    <name type="common">Benguela hake</name>
    <name type="synonym">Merluccius cadenati</name>
    <dbReference type="NCBI Taxonomy" id="89951"/>
    <lineage>
        <taxon>Eukaryota</taxon>
        <taxon>Metazoa</taxon>
        <taxon>Chordata</taxon>
        <taxon>Craniata</taxon>
        <taxon>Vertebrata</taxon>
        <taxon>Euteleostomi</taxon>
        <taxon>Actinopterygii</taxon>
        <taxon>Neopterygii</taxon>
        <taxon>Teleostei</taxon>
        <taxon>Neoteleostei</taxon>
        <taxon>Acanthomorphata</taxon>
        <taxon>Zeiogadaria</taxon>
        <taxon>Gadariae</taxon>
        <taxon>Gadiformes</taxon>
        <taxon>Gadoidei</taxon>
        <taxon>Merlucciidae</taxon>
        <taxon>Merluccius</taxon>
    </lineage>
</organism>
<evidence type="ECO:0000313" key="1">
    <source>
        <dbReference type="EMBL" id="KAK0152440.1"/>
    </source>
</evidence>
<evidence type="ECO:0008006" key="3">
    <source>
        <dbReference type="Google" id="ProtNLM"/>
    </source>
</evidence>
<evidence type="ECO:0000313" key="2">
    <source>
        <dbReference type="Proteomes" id="UP001174136"/>
    </source>
</evidence>
<dbReference type="PANTHER" id="PTHR23080">
    <property type="entry name" value="THAP DOMAIN PROTEIN"/>
    <property type="match status" value="1"/>
</dbReference>
<name>A0AA47N5W1_MERPO</name>
<keyword evidence="2" id="KW-1185">Reference proteome</keyword>
<comment type="caution">
    <text evidence="1">The sequence shown here is derived from an EMBL/GenBank/DDBJ whole genome shotgun (WGS) entry which is preliminary data.</text>
</comment>
<dbReference type="Proteomes" id="UP001174136">
    <property type="component" value="Unassembled WGS sequence"/>
</dbReference>
<accession>A0AA47N5W1</accession>
<gene>
    <name evidence="1" type="ORF">N1851_006042</name>
</gene>
<dbReference type="AlphaFoldDB" id="A0AA47N5W1"/>